<comment type="function">
    <text evidence="2">Involved in bacillithiol (BSH) biosynthesis. May catalyze the last step of the pathway, the addition of cysteine to glucosamine malate (GlcN-Mal) to generate BSH.</text>
</comment>
<reference evidence="5 6" key="1">
    <citation type="submission" date="2018-07" db="EMBL/GenBank/DDBJ databases">
        <title>Genomic Encyclopedia of Type Strains, Phase III (KMG-III): the genomes of soil and plant-associated and newly described type strains.</title>
        <authorList>
            <person name="Whitman W."/>
        </authorList>
    </citation>
    <scope>NUCLEOTIDE SEQUENCE [LARGE SCALE GENOMIC DNA]</scope>
    <source>
        <strain evidence="5 6">CECT 8236</strain>
    </source>
</reference>
<evidence type="ECO:0000259" key="3">
    <source>
        <dbReference type="Pfam" id="PF10079"/>
    </source>
</evidence>
<proteinExistence type="inferred from homology"/>
<feature type="domain" description="Bacillithiol biosynthesis BshC C-terminal coiled-coil" evidence="4">
    <location>
        <begin position="385"/>
        <end position="542"/>
    </location>
</feature>
<dbReference type="HAMAP" id="MF_01867">
    <property type="entry name" value="BshC"/>
    <property type="match status" value="1"/>
</dbReference>
<dbReference type="Proteomes" id="UP000256869">
    <property type="component" value="Unassembled WGS sequence"/>
</dbReference>
<dbReference type="Pfam" id="PF24850">
    <property type="entry name" value="CC_BshC"/>
    <property type="match status" value="1"/>
</dbReference>
<dbReference type="GO" id="GO:0016874">
    <property type="term" value="F:ligase activity"/>
    <property type="evidence" value="ECO:0007669"/>
    <property type="project" value="UniProtKB-UniRule"/>
</dbReference>
<feature type="domain" description="Bacillithiol biosynthesis BshC N-terminal Rossmann-like" evidence="3">
    <location>
        <begin position="1"/>
        <end position="382"/>
    </location>
</feature>
<dbReference type="RefSeq" id="WP_115990748.1">
    <property type="nucleotide sequence ID" value="NZ_QRDY01000001.1"/>
</dbReference>
<name>A0A3D9IW00_9BACL</name>
<dbReference type="OrthoDB" id="9765151at2"/>
<evidence type="ECO:0000256" key="1">
    <source>
        <dbReference type="ARBA" id="ARBA00022598"/>
    </source>
</evidence>
<dbReference type="InterPro" id="IPR011199">
    <property type="entry name" value="Bacillithiol_biosynth_BshC"/>
</dbReference>
<organism evidence="5 6">
    <name type="scientific">Cohnella lupini</name>
    <dbReference type="NCBI Taxonomy" id="1294267"/>
    <lineage>
        <taxon>Bacteria</taxon>
        <taxon>Bacillati</taxon>
        <taxon>Bacillota</taxon>
        <taxon>Bacilli</taxon>
        <taxon>Bacillales</taxon>
        <taxon>Paenibacillaceae</taxon>
        <taxon>Cohnella</taxon>
    </lineage>
</organism>
<dbReference type="Pfam" id="PF10079">
    <property type="entry name" value="Rossmann-like_BshC"/>
    <property type="match status" value="1"/>
</dbReference>
<gene>
    <name evidence="2" type="primary">bshC</name>
    <name evidence="5" type="ORF">DFP95_101258</name>
</gene>
<dbReference type="NCBIfam" id="TIGR03998">
    <property type="entry name" value="thiol_BshC"/>
    <property type="match status" value="1"/>
</dbReference>
<dbReference type="EMBL" id="QRDY01000001">
    <property type="protein sequence ID" value="RED65767.1"/>
    <property type="molecule type" value="Genomic_DNA"/>
</dbReference>
<evidence type="ECO:0000259" key="4">
    <source>
        <dbReference type="Pfam" id="PF24850"/>
    </source>
</evidence>
<dbReference type="PIRSF" id="PIRSF012535">
    <property type="entry name" value="UCP012535"/>
    <property type="match status" value="1"/>
</dbReference>
<keyword evidence="6" id="KW-1185">Reference proteome</keyword>
<comment type="caution">
    <text evidence="5">The sequence shown here is derived from an EMBL/GenBank/DDBJ whole genome shotgun (WGS) entry which is preliminary data.</text>
</comment>
<protein>
    <recommendedName>
        <fullName evidence="2">Putative cysteine ligase BshC</fullName>
        <ecNumber evidence="2">6.-.-.-</ecNumber>
    </recommendedName>
</protein>
<evidence type="ECO:0000313" key="6">
    <source>
        <dbReference type="Proteomes" id="UP000256869"/>
    </source>
</evidence>
<dbReference type="EC" id="6.-.-.-" evidence="2"/>
<evidence type="ECO:0000256" key="2">
    <source>
        <dbReference type="HAMAP-Rule" id="MF_01867"/>
    </source>
</evidence>
<comment type="similarity">
    <text evidence="2">Belongs to the BshC family.</text>
</comment>
<dbReference type="AlphaFoldDB" id="A0A3D9IW00"/>
<evidence type="ECO:0000313" key="5">
    <source>
        <dbReference type="EMBL" id="RED65767.1"/>
    </source>
</evidence>
<dbReference type="InterPro" id="IPR055398">
    <property type="entry name" value="Rossmann-like_BshC"/>
</dbReference>
<keyword evidence="1 2" id="KW-0436">Ligase</keyword>
<accession>A0A3D9IW00</accession>
<dbReference type="InterPro" id="IPR055399">
    <property type="entry name" value="CC_BshC"/>
</dbReference>
<sequence>MNISSLKESNPSSMAERYRIGQSEVVELFGRHPSRENDWHERAAWLDASASSRADLRQVANVIREYQSRLPHYAESANSLSKLEQSNCLVVVGGQQAGLFGGAMLIFYKALSVIQAAKDAEKRLGRPVVPIFWIAGEDHDFDEANHVNIQSAEGGIRRVRIERPEGPRLAVSRTPIKAEQWESALQELASQLPDTEYKPELLRRLQSHVEDSPTLSLSFARLIADMFGRQGLLLLDADDPKLRALEGPMFRELIVRNNDLEAALKVGESRVLSKGFELQAETTPGSANLFLHHEQGRLLLHKERDVFADRKGNVAFTSEQMLELTANSPDRLSTNALTRPLMQDYVLPVLAAVLGPSELAYWGILAPAFAEFGLSVPLLISRQSFTFLEPNITKLLAKYSLTVEQAISDWGKKKAEWLSDQDEWNLEEEFRQARKSFIDIYEPIRNTVASLQPGLAKLAETNRDKILEQMAYLESRSLDAIAKQHEASLRQWDRINQSLTPLDKPQERVYGAVHFWNRYGWEWLSRWTDVPYERNGGHRLVEGLTGSGS</sequence>